<keyword evidence="1 4" id="KW-0378">Hydrolase</keyword>
<proteinExistence type="predicted"/>
<evidence type="ECO:0000256" key="1">
    <source>
        <dbReference type="ARBA" id="ARBA00022801"/>
    </source>
</evidence>
<dbReference type="InterPro" id="IPR049492">
    <property type="entry name" value="BD-FAE-like_dom"/>
</dbReference>
<dbReference type="Proteomes" id="UP000552038">
    <property type="component" value="Unassembled WGS sequence"/>
</dbReference>
<protein>
    <submittedName>
        <fullName evidence="4">Alpha/beta hydrolase</fullName>
    </submittedName>
</protein>
<dbReference type="InterPro" id="IPR029058">
    <property type="entry name" value="AB_hydrolase_fold"/>
</dbReference>
<comment type="caution">
    <text evidence="4">The sequence shown here is derived from an EMBL/GenBank/DDBJ whole genome shotgun (WGS) entry which is preliminary data.</text>
</comment>
<evidence type="ECO:0000313" key="5">
    <source>
        <dbReference type="Proteomes" id="UP000552038"/>
    </source>
</evidence>
<evidence type="ECO:0000259" key="3">
    <source>
        <dbReference type="Pfam" id="PF20434"/>
    </source>
</evidence>
<dbReference type="Gene3D" id="3.40.50.1820">
    <property type="entry name" value="alpha/beta hydrolase"/>
    <property type="match status" value="1"/>
</dbReference>
<dbReference type="EMBL" id="JABFOR010000043">
    <property type="protein sequence ID" value="NOJ73375.1"/>
    <property type="molecule type" value="Genomic_DNA"/>
</dbReference>
<dbReference type="InterPro" id="IPR001375">
    <property type="entry name" value="Peptidase_S9_cat"/>
</dbReference>
<dbReference type="GO" id="GO:0016787">
    <property type="term" value="F:hydrolase activity"/>
    <property type="evidence" value="ECO:0007669"/>
    <property type="project" value="UniProtKB-KW"/>
</dbReference>
<gene>
    <name evidence="4" type="ORF">HMI46_22880</name>
</gene>
<name>A0AAP7DKU1_PAEAL</name>
<evidence type="ECO:0000313" key="4">
    <source>
        <dbReference type="EMBL" id="NOJ73375.1"/>
    </source>
</evidence>
<dbReference type="RefSeq" id="WP_171419044.1">
    <property type="nucleotide sequence ID" value="NZ_JABFOR010000043.1"/>
</dbReference>
<dbReference type="AlphaFoldDB" id="A0AAP7DKU1"/>
<dbReference type="Pfam" id="PF20434">
    <property type="entry name" value="BD-FAE"/>
    <property type="match status" value="1"/>
</dbReference>
<feature type="domain" description="Peptidase S9 prolyl oligopeptidase catalytic" evidence="2">
    <location>
        <begin position="188"/>
        <end position="265"/>
    </location>
</feature>
<dbReference type="Pfam" id="PF00326">
    <property type="entry name" value="Peptidase_S9"/>
    <property type="match status" value="1"/>
</dbReference>
<dbReference type="SUPFAM" id="SSF53474">
    <property type="entry name" value="alpha/beta-Hydrolases"/>
    <property type="match status" value="1"/>
</dbReference>
<evidence type="ECO:0000259" key="2">
    <source>
        <dbReference type="Pfam" id="PF00326"/>
    </source>
</evidence>
<feature type="domain" description="BD-FAE-like" evidence="3">
    <location>
        <begin position="22"/>
        <end position="121"/>
    </location>
</feature>
<dbReference type="InterPro" id="IPR050300">
    <property type="entry name" value="GDXG_lipolytic_enzyme"/>
</dbReference>
<reference evidence="4 5" key="1">
    <citation type="submission" date="2020-05" db="EMBL/GenBank/DDBJ databases">
        <title>Whole genome sequencing and identification of novel metabolites from Paenibacillus alvei strain JR949.</title>
        <authorList>
            <person name="Rajendhran J."/>
            <person name="Sree Pranav P."/>
            <person name="Mahalakshmi B."/>
            <person name="Karthikeyan R."/>
        </authorList>
    </citation>
    <scope>NUCLEOTIDE SEQUENCE [LARGE SCALE GENOMIC DNA]</scope>
    <source>
        <strain evidence="4 5">JR949</strain>
    </source>
</reference>
<dbReference type="PANTHER" id="PTHR48081">
    <property type="entry name" value="AB HYDROLASE SUPERFAMILY PROTEIN C4A8.06C"/>
    <property type="match status" value="1"/>
</dbReference>
<sequence>MKDTRIYKKVNNCSICADIYYQGSNSPVILYIHGGALIFGARSWLSSDQIEFFRQSGFSIVNIDYRLAPETGFEEIIEDIKDAMNWVRTKTIEWYDFDVHNIAVMGSSAGGYLSLLIGTMDIRPKVIVSFYGYGDILGGWLSKPSEHYCQRPIINRERACQHVRDSEITNGQWERFDYYLYCRQQGSWLKEVTGINNEHDYTRLIQYNPIHNITIDFPPTLFLHGDQDTDVPYEQSVLMYKKLKEKGVAAKLITIEGADHVFDQSFCDPQVQSAFEKVIVFLRTHLCK</sequence>
<organism evidence="4 5">
    <name type="scientific">Paenibacillus alvei</name>
    <name type="common">Bacillus alvei</name>
    <dbReference type="NCBI Taxonomy" id="44250"/>
    <lineage>
        <taxon>Bacteria</taxon>
        <taxon>Bacillati</taxon>
        <taxon>Bacillota</taxon>
        <taxon>Bacilli</taxon>
        <taxon>Bacillales</taxon>
        <taxon>Paenibacillaceae</taxon>
        <taxon>Paenibacillus</taxon>
    </lineage>
</organism>
<accession>A0AAP7DKU1</accession>